<evidence type="ECO:0000313" key="2">
    <source>
        <dbReference type="EMBL" id="MFC5067141.1"/>
    </source>
</evidence>
<dbReference type="RefSeq" id="WP_114957531.1">
    <property type="nucleotide sequence ID" value="NZ_JBHSJF010000003.1"/>
</dbReference>
<dbReference type="EMBL" id="JBHSJF010000003">
    <property type="protein sequence ID" value="MFC5067141.1"/>
    <property type="molecule type" value="Genomic_DNA"/>
</dbReference>
<proteinExistence type="predicted"/>
<dbReference type="SUPFAM" id="SSF47336">
    <property type="entry name" value="ACP-like"/>
    <property type="match status" value="1"/>
</dbReference>
<dbReference type="Gene3D" id="1.10.1200.10">
    <property type="entry name" value="ACP-like"/>
    <property type="match status" value="1"/>
</dbReference>
<dbReference type="Pfam" id="PF19468">
    <property type="entry name" value="DUF6005"/>
    <property type="match status" value="1"/>
</dbReference>
<accession>A0ABV9YWY5</accession>
<gene>
    <name evidence="2" type="ORF">ACFPFW_03820</name>
</gene>
<name>A0ABV9YWY5_9HYPH</name>
<feature type="domain" description="Carrier" evidence="1">
    <location>
        <begin position="4"/>
        <end position="82"/>
    </location>
</feature>
<reference evidence="3" key="1">
    <citation type="journal article" date="2019" name="Int. J. Syst. Evol. Microbiol.">
        <title>The Global Catalogue of Microorganisms (GCM) 10K type strain sequencing project: providing services to taxonomists for standard genome sequencing and annotation.</title>
        <authorList>
            <consortium name="The Broad Institute Genomics Platform"/>
            <consortium name="The Broad Institute Genome Sequencing Center for Infectious Disease"/>
            <person name="Wu L."/>
            <person name="Ma J."/>
        </authorList>
    </citation>
    <scope>NUCLEOTIDE SEQUENCE [LARGE SCALE GENOMIC DNA]</scope>
    <source>
        <strain evidence="3">CGMCC 1.16444</strain>
    </source>
</reference>
<organism evidence="2 3">
    <name type="scientific">Flaviflagellibacter deserti</name>
    <dbReference type="NCBI Taxonomy" id="2267266"/>
    <lineage>
        <taxon>Bacteria</taxon>
        <taxon>Pseudomonadati</taxon>
        <taxon>Pseudomonadota</taxon>
        <taxon>Alphaproteobacteria</taxon>
        <taxon>Hyphomicrobiales</taxon>
        <taxon>Flaviflagellibacter</taxon>
    </lineage>
</organism>
<dbReference type="InterPro" id="IPR036736">
    <property type="entry name" value="ACP-like_sf"/>
</dbReference>
<evidence type="ECO:0000259" key="1">
    <source>
        <dbReference type="PROSITE" id="PS50075"/>
    </source>
</evidence>
<dbReference type="InterPro" id="IPR009081">
    <property type="entry name" value="PP-bd_ACP"/>
</dbReference>
<sequence>MTRSEILEAIHAVLRDHMQHSHLEAFAPEARLNEDLYLDSVLMLHLFLNLEMEFGLPAPDEVIAGEGFSTVADLVELLAADGECSDASAAVASQPSEGVHGEDYIDIKVHCFVSCVCAALKQSPGIDHRPFYFGVWDADFAISDRWGLLYHAPSISHDFFRDWYRRLYGVEVVEWYDPGRSKQDNLLVLLHLLERRRSTEYVMVMLDMYHLPERENKFNQNPFPHYLMLETTDDPAIWRVLDPDFRWEGQIEKDRVVNAILQPTVGGGYVFDRAQIREPRDADLKAYFEACFRPDRNALIEGTRLIIRAHAAGQDGTTLGELATALRELPVISIRKYAYEHGFAFFWRALKLPDSEFQIWCDEIDDLAQSFKTLHYAVLKLSQTQNRDLLRDVETSLDRLDALEHRIKRRLSAVFDLWCAQRSLTDFPRSERMRAMA</sequence>
<dbReference type="InterPro" id="IPR046047">
    <property type="entry name" value="DUF6005"/>
</dbReference>
<comment type="caution">
    <text evidence="2">The sequence shown here is derived from an EMBL/GenBank/DDBJ whole genome shotgun (WGS) entry which is preliminary data.</text>
</comment>
<protein>
    <submittedName>
        <fullName evidence="2">DUF6005 family protein</fullName>
    </submittedName>
</protein>
<dbReference type="Proteomes" id="UP001595796">
    <property type="component" value="Unassembled WGS sequence"/>
</dbReference>
<dbReference type="PROSITE" id="PS50075">
    <property type="entry name" value="CARRIER"/>
    <property type="match status" value="1"/>
</dbReference>
<evidence type="ECO:0000313" key="3">
    <source>
        <dbReference type="Proteomes" id="UP001595796"/>
    </source>
</evidence>
<keyword evidence="3" id="KW-1185">Reference proteome</keyword>